<sequence length="77" mass="8743">MSSEIELAKGREALATGGWPIKVQTSHVPSNLFLLPQSGSPITRQIMEYRLFQTMVYRRIYEEFVKPQATRTISVAS</sequence>
<protein>
    <submittedName>
        <fullName evidence="1">Uncharacterized protein</fullName>
    </submittedName>
</protein>
<name>A0A5N6SSU5_ASPPS</name>
<dbReference type="RefSeq" id="XP_031912962.1">
    <property type="nucleotide sequence ID" value="XM_032054742.1"/>
</dbReference>
<organism evidence="1 2">
    <name type="scientific">Aspergillus pseudotamarii</name>
    <dbReference type="NCBI Taxonomy" id="132259"/>
    <lineage>
        <taxon>Eukaryota</taxon>
        <taxon>Fungi</taxon>
        <taxon>Dikarya</taxon>
        <taxon>Ascomycota</taxon>
        <taxon>Pezizomycotina</taxon>
        <taxon>Eurotiomycetes</taxon>
        <taxon>Eurotiomycetidae</taxon>
        <taxon>Eurotiales</taxon>
        <taxon>Aspergillaceae</taxon>
        <taxon>Aspergillus</taxon>
        <taxon>Aspergillus subgen. Circumdati</taxon>
    </lineage>
</organism>
<keyword evidence="2" id="KW-1185">Reference proteome</keyword>
<reference evidence="1 2" key="1">
    <citation type="submission" date="2019-04" db="EMBL/GenBank/DDBJ databases">
        <title>Friends and foes A comparative genomics study of 23 Aspergillus species from section Flavi.</title>
        <authorList>
            <consortium name="DOE Joint Genome Institute"/>
            <person name="Kjaerbolling I."/>
            <person name="Vesth T."/>
            <person name="Frisvad J.C."/>
            <person name="Nybo J.L."/>
            <person name="Theobald S."/>
            <person name="Kildgaard S."/>
            <person name="Isbrandt T."/>
            <person name="Kuo A."/>
            <person name="Sato A."/>
            <person name="Lyhne E.K."/>
            <person name="Kogle M.E."/>
            <person name="Wiebenga A."/>
            <person name="Kun R.S."/>
            <person name="Lubbers R.J."/>
            <person name="Makela M.R."/>
            <person name="Barry K."/>
            <person name="Chovatia M."/>
            <person name="Clum A."/>
            <person name="Daum C."/>
            <person name="Haridas S."/>
            <person name="He G."/>
            <person name="LaButti K."/>
            <person name="Lipzen A."/>
            <person name="Mondo S."/>
            <person name="Riley R."/>
            <person name="Salamov A."/>
            <person name="Simmons B.A."/>
            <person name="Magnuson J.K."/>
            <person name="Henrissat B."/>
            <person name="Mortensen U.H."/>
            <person name="Larsen T.O."/>
            <person name="Devries R.P."/>
            <person name="Grigoriev I.V."/>
            <person name="Machida M."/>
            <person name="Baker S.E."/>
            <person name="Andersen M.R."/>
        </authorList>
    </citation>
    <scope>NUCLEOTIDE SEQUENCE [LARGE SCALE GENOMIC DNA]</scope>
    <source>
        <strain evidence="1 2">CBS 117625</strain>
    </source>
</reference>
<dbReference type="GeneID" id="43638952"/>
<evidence type="ECO:0000313" key="2">
    <source>
        <dbReference type="Proteomes" id="UP000325672"/>
    </source>
</evidence>
<accession>A0A5N6SSU5</accession>
<dbReference type="EMBL" id="ML743581">
    <property type="protein sequence ID" value="KAE8136899.1"/>
    <property type="molecule type" value="Genomic_DNA"/>
</dbReference>
<dbReference type="Proteomes" id="UP000325672">
    <property type="component" value="Unassembled WGS sequence"/>
</dbReference>
<gene>
    <name evidence="1" type="ORF">BDV38DRAFT_248650</name>
</gene>
<evidence type="ECO:0000313" key="1">
    <source>
        <dbReference type="EMBL" id="KAE8136899.1"/>
    </source>
</evidence>
<proteinExistence type="predicted"/>
<dbReference type="AlphaFoldDB" id="A0A5N6SSU5"/>